<organism evidence="1 2">
    <name type="scientific">Rhizobium herbae</name>
    <dbReference type="NCBI Taxonomy" id="508661"/>
    <lineage>
        <taxon>Bacteria</taxon>
        <taxon>Pseudomonadati</taxon>
        <taxon>Pseudomonadota</taxon>
        <taxon>Alphaproteobacteria</taxon>
        <taxon>Hyphomicrobiales</taxon>
        <taxon>Rhizobiaceae</taxon>
        <taxon>Rhizobium/Agrobacterium group</taxon>
        <taxon>Rhizobium</taxon>
    </lineage>
</organism>
<dbReference type="Pfam" id="PF07310">
    <property type="entry name" value="PAS_5"/>
    <property type="match status" value="1"/>
</dbReference>
<dbReference type="EMBL" id="JAGGJV010000001">
    <property type="protein sequence ID" value="MBP1856585.1"/>
    <property type="molecule type" value="Genomic_DNA"/>
</dbReference>
<dbReference type="PIRSF" id="PIRSF031878">
    <property type="entry name" value="UCP031878"/>
    <property type="match status" value="1"/>
</dbReference>
<evidence type="ECO:0000313" key="2">
    <source>
        <dbReference type="Proteomes" id="UP000823786"/>
    </source>
</evidence>
<accession>A0ABS4EF72</accession>
<evidence type="ECO:0008006" key="3">
    <source>
        <dbReference type="Google" id="ProtNLM"/>
    </source>
</evidence>
<proteinExistence type="predicted"/>
<protein>
    <recommendedName>
        <fullName evidence="3">PAS domain-containing protein</fullName>
    </recommendedName>
</protein>
<gene>
    <name evidence="1" type="ORF">J2Z75_000065</name>
</gene>
<sequence>MRSKTAIEIYAYWDELRGHREVPARSQIEPAHIRNILADLFILEKTPRGDIRFRLAGTRVCALFARELRGSTFDALWLAEQTGRLARIAADVMAQKSPVVLSAAALAGSADRLPTEIILLPLRSPDGGVDRIIGALVPLARPHWLEATPVNFLDLGGIRVLDIEKTNLFLQNRPEIPLPAAPPHIADHGIAGAIRRVLHLRVFEGGRQD</sequence>
<reference evidence="1 2" key="1">
    <citation type="submission" date="2021-03" db="EMBL/GenBank/DDBJ databases">
        <title>Genomic Encyclopedia of Type Strains, Phase IV (KMG-IV): sequencing the most valuable type-strain genomes for metagenomic binning, comparative biology and taxonomic classification.</title>
        <authorList>
            <person name="Goeker M."/>
        </authorList>
    </citation>
    <scope>NUCLEOTIDE SEQUENCE [LARGE SCALE GENOMIC DNA]</scope>
    <source>
        <strain evidence="1 2">DSM 26427</strain>
    </source>
</reference>
<dbReference type="RefSeq" id="WP_209846053.1">
    <property type="nucleotide sequence ID" value="NZ_JAGGJV010000001.1"/>
</dbReference>
<keyword evidence="2" id="KW-1185">Reference proteome</keyword>
<name>A0ABS4EF72_9HYPH</name>
<dbReference type="InterPro" id="IPR009922">
    <property type="entry name" value="DUF1457"/>
</dbReference>
<dbReference type="Proteomes" id="UP000823786">
    <property type="component" value="Unassembled WGS sequence"/>
</dbReference>
<evidence type="ECO:0000313" key="1">
    <source>
        <dbReference type="EMBL" id="MBP1856585.1"/>
    </source>
</evidence>
<comment type="caution">
    <text evidence="1">The sequence shown here is derived from an EMBL/GenBank/DDBJ whole genome shotgun (WGS) entry which is preliminary data.</text>
</comment>